<gene>
    <name evidence="1" type="ORF">CARN7_2326</name>
</gene>
<proteinExistence type="predicted"/>
<name>E6QW72_9ZZZZ</name>
<evidence type="ECO:0000313" key="1">
    <source>
        <dbReference type="EMBL" id="CBI11495.1"/>
    </source>
</evidence>
<dbReference type="AlphaFoldDB" id="E6QW72"/>
<accession>E6QW72</accession>
<comment type="caution">
    <text evidence="1">The sequence shown here is derived from an EMBL/GenBank/DDBJ whole genome shotgun (WGS) entry which is preliminary data.</text>
</comment>
<dbReference type="EMBL" id="CABR01000147">
    <property type="protein sequence ID" value="CBI11495.1"/>
    <property type="molecule type" value="Genomic_DNA"/>
</dbReference>
<protein>
    <submittedName>
        <fullName evidence="1">Uncharacterized protein</fullName>
    </submittedName>
</protein>
<sequence length="60" mass="6780">MDKSNKQHLVVIEGGRSEIESRLVTALFTPYLPNNQEVIEQLAEQLKPRLTPASLTLFSQ</sequence>
<reference evidence="1" key="1">
    <citation type="submission" date="2009-10" db="EMBL/GenBank/DDBJ databases">
        <title>Diversity of trophic interactions inside an arsenic-rich microbial ecosystem.</title>
        <authorList>
            <person name="Bertin P.N."/>
            <person name="Heinrich-Salmeron A."/>
            <person name="Pelletier E."/>
            <person name="Goulhen-Chollet F."/>
            <person name="Arsene-Ploetze F."/>
            <person name="Gallien S."/>
            <person name="Calteau A."/>
            <person name="Vallenet D."/>
            <person name="Casiot C."/>
            <person name="Chane-Woon-Ming B."/>
            <person name="Giloteaux L."/>
            <person name="Barakat M."/>
            <person name="Bonnefoy V."/>
            <person name="Bruneel O."/>
            <person name="Chandler M."/>
            <person name="Cleiss J."/>
            <person name="Duran R."/>
            <person name="Elbaz-Poulichet F."/>
            <person name="Fonknechten N."/>
            <person name="Lauga B."/>
            <person name="Mornico D."/>
            <person name="Ortet P."/>
            <person name="Schaeffer C."/>
            <person name="Siguier P."/>
            <person name="Alexander Thil Smith A."/>
            <person name="Van Dorsselaer A."/>
            <person name="Weissenbach J."/>
            <person name="Medigue C."/>
            <person name="Le Paslier D."/>
        </authorList>
    </citation>
    <scope>NUCLEOTIDE SEQUENCE</scope>
</reference>
<organism evidence="1">
    <name type="scientific">mine drainage metagenome</name>
    <dbReference type="NCBI Taxonomy" id="410659"/>
    <lineage>
        <taxon>unclassified sequences</taxon>
        <taxon>metagenomes</taxon>
        <taxon>ecological metagenomes</taxon>
    </lineage>
</organism>